<feature type="non-terminal residue" evidence="1">
    <location>
        <position position="66"/>
    </location>
</feature>
<reference evidence="1" key="1">
    <citation type="submission" date="2023-10" db="EMBL/GenBank/DDBJ databases">
        <authorList>
            <person name="Chen Y."/>
            <person name="Shah S."/>
            <person name="Dougan E. K."/>
            <person name="Thang M."/>
            <person name="Chan C."/>
        </authorList>
    </citation>
    <scope>NUCLEOTIDE SEQUENCE [LARGE SCALE GENOMIC DNA]</scope>
</reference>
<feature type="non-terminal residue" evidence="1">
    <location>
        <position position="1"/>
    </location>
</feature>
<sequence length="66" mass="7117">RWRWGWRALPAPAVRRPQREGRRAARLNSRAAGGVGDAAVAAELPEGCRQRRLGASPSAARVRGAC</sequence>
<gene>
    <name evidence="1" type="ORF">PCOR1329_LOCUS49200</name>
</gene>
<dbReference type="EMBL" id="CAUYUJ010015950">
    <property type="protein sequence ID" value="CAK0860143.1"/>
    <property type="molecule type" value="Genomic_DNA"/>
</dbReference>
<proteinExistence type="predicted"/>
<comment type="caution">
    <text evidence="1">The sequence shown here is derived from an EMBL/GenBank/DDBJ whole genome shotgun (WGS) entry which is preliminary data.</text>
</comment>
<dbReference type="Proteomes" id="UP001189429">
    <property type="component" value="Unassembled WGS sequence"/>
</dbReference>
<keyword evidence="2" id="KW-1185">Reference proteome</keyword>
<protein>
    <submittedName>
        <fullName evidence="1">Uncharacterized protein</fullName>
    </submittedName>
</protein>
<evidence type="ECO:0000313" key="2">
    <source>
        <dbReference type="Proteomes" id="UP001189429"/>
    </source>
</evidence>
<organism evidence="1 2">
    <name type="scientific">Prorocentrum cordatum</name>
    <dbReference type="NCBI Taxonomy" id="2364126"/>
    <lineage>
        <taxon>Eukaryota</taxon>
        <taxon>Sar</taxon>
        <taxon>Alveolata</taxon>
        <taxon>Dinophyceae</taxon>
        <taxon>Prorocentrales</taxon>
        <taxon>Prorocentraceae</taxon>
        <taxon>Prorocentrum</taxon>
    </lineage>
</organism>
<name>A0ABN9UK17_9DINO</name>
<accession>A0ABN9UK17</accession>
<evidence type="ECO:0000313" key="1">
    <source>
        <dbReference type="EMBL" id="CAK0860143.1"/>
    </source>
</evidence>